<comment type="cofactor">
    <cofactor evidence="3">
        <name>Co(2+)</name>
        <dbReference type="ChEBI" id="CHEBI:48828"/>
    </cofactor>
</comment>
<protein>
    <recommendedName>
        <fullName evidence="5">5'-deoxynucleotidase</fullName>
        <ecNumber evidence="5">3.1.3.89</ecNumber>
    </recommendedName>
</protein>
<evidence type="ECO:0000256" key="3">
    <source>
        <dbReference type="ARBA" id="ARBA00001941"/>
    </source>
</evidence>
<keyword evidence="6" id="KW-0479">Metal-binding</keyword>
<dbReference type="GO" id="GO:0005737">
    <property type="term" value="C:cytoplasm"/>
    <property type="evidence" value="ECO:0007669"/>
    <property type="project" value="TreeGrafter"/>
</dbReference>
<dbReference type="RefSeq" id="WP_221301830.1">
    <property type="nucleotide sequence ID" value="NZ_JACHHB010000002.1"/>
</dbReference>
<dbReference type="EMBL" id="JACHHB010000002">
    <property type="protein sequence ID" value="MBB5172501.1"/>
    <property type="molecule type" value="Genomic_DNA"/>
</dbReference>
<keyword evidence="10" id="KW-1185">Reference proteome</keyword>
<dbReference type="InterPro" id="IPR006674">
    <property type="entry name" value="HD_domain"/>
</dbReference>
<dbReference type="InterPro" id="IPR003607">
    <property type="entry name" value="HD/PDEase_dom"/>
</dbReference>
<evidence type="ECO:0000256" key="1">
    <source>
        <dbReference type="ARBA" id="ARBA00001638"/>
    </source>
</evidence>
<keyword evidence="7 9" id="KW-0378">Hydrolase</keyword>
<evidence type="ECO:0000313" key="9">
    <source>
        <dbReference type="EMBL" id="MBB5172501.1"/>
    </source>
</evidence>
<evidence type="ECO:0000256" key="5">
    <source>
        <dbReference type="ARBA" id="ARBA00012964"/>
    </source>
</evidence>
<dbReference type="Proteomes" id="UP000551878">
    <property type="component" value="Unassembled WGS sequence"/>
</dbReference>
<reference evidence="9 10" key="1">
    <citation type="submission" date="2020-08" db="EMBL/GenBank/DDBJ databases">
        <title>Genomic Encyclopedia of Type Strains, Phase IV (KMG-IV): sequencing the most valuable type-strain genomes for metagenomic binning, comparative biology and taxonomic classification.</title>
        <authorList>
            <person name="Goeker M."/>
        </authorList>
    </citation>
    <scope>NUCLEOTIDE SEQUENCE [LARGE SCALE GENOMIC DNA]</scope>
    <source>
        <strain evidence="9 10">DSM 24696</strain>
    </source>
</reference>
<dbReference type="GO" id="GO:0046872">
    <property type="term" value="F:metal ion binding"/>
    <property type="evidence" value="ECO:0007669"/>
    <property type="project" value="UniProtKB-KW"/>
</dbReference>
<gene>
    <name evidence="9" type="ORF">HNQ41_000645</name>
</gene>
<proteinExistence type="predicted"/>
<comment type="cofactor">
    <cofactor evidence="2">
        <name>Mn(2+)</name>
        <dbReference type="ChEBI" id="CHEBI:29035"/>
    </cofactor>
</comment>
<evidence type="ECO:0000256" key="2">
    <source>
        <dbReference type="ARBA" id="ARBA00001936"/>
    </source>
</evidence>
<evidence type="ECO:0000256" key="6">
    <source>
        <dbReference type="ARBA" id="ARBA00022723"/>
    </source>
</evidence>
<dbReference type="AlphaFoldDB" id="A0A840QMD6"/>
<sequence length="182" mass="21372">MNNLISFIKDIEKMKEQTRTAWTSSGTQETVAEHSWRLAMFLLALEEDIADFDMNKTIKMALVHDLGEVYEGDTSAKFEIDHEDKFAREEKAMLHLTEQLPKETKQRFLSLWYEYQEGETNEAKLVKALDKIETIIQHNQGALPKNFDYHFNLEYGKKHADIAPIVKRIREHVDCETRQQLK</sequence>
<evidence type="ECO:0000256" key="7">
    <source>
        <dbReference type="ARBA" id="ARBA00022801"/>
    </source>
</evidence>
<dbReference type="SUPFAM" id="SSF109604">
    <property type="entry name" value="HD-domain/PDEase-like"/>
    <property type="match status" value="1"/>
</dbReference>
<dbReference type="Pfam" id="PF13023">
    <property type="entry name" value="HD_3"/>
    <property type="match status" value="1"/>
</dbReference>
<comment type="catalytic activity">
    <reaction evidence="1">
        <text>a 2'-deoxyribonucleoside 5'-phosphate + H2O = a 2'-deoxyribonucleoside + phosphate</text>
        <dbReference type="Rhea" id="RHEA:36167"/>
        <dbReference type="ChEBI" id="CHEBI:15377"/>
        <dbReference type="ChEBI" id="CHEBI:18274"/>
        <dbReference type="ChEBI" id="CHEBI:43474"/>
        <dbReference type="ChEBI" id="CHEBI:65317"/>
        <dbReference type="EC" id="3.1.3.89"/>
    </reaction>
</comment>
<feature type="domain" description="HD/PDEase" evidence="8">
    <location>
        <begin position="27"/>
        <end position="144"/>
    </location>
</feature>
<evidence type="ECO:0000256" key="4">
    <source>
        <dbReference type="ARBA" id="ARBA00011738"/>
    </source>
</evidence>
<name>A0A840QMD6_9BACI</name>
<comment type="subunit">
    <text evidence="4">Homodimer.</text>
</comment>
<dbReference type="InterPro" id="IPR039356">
    <property type="entry name" value="YfbR/HDDC2"/>
</dbReference>
<accession>A0A840QMD6</accession>
<dbReference type="GO" id="GO:0002953">
    <property type="term" value="F:5'-deoxynucleotidase activity"/>
    <property type="evidence" value="ECO:0007669"/>
    <property type="project" value="UniProtKB-EC"/>
</dbReference>
<dbReference type="SMART" id="SM00471">
    <property type="entry name" value="HDc"/>
    <property type="match status" value="1"/>
</dbReference>
<dbReference type="EC" id="3.1.3.89" evidence="5"/>
<dbReference type="Gene3D" id="1.10.3210.10">
    <property type="entry name" value="Hypothetical protein af1432"/>
    <property type="match status" value="1"/>
</dbReference>
<comment type="caution">
    <text evidence="9">The sequence shown here is derived from an EMBL/GenBank/DDBJ whole genome shotgun (WGS) entry which is preliminary data.</text>
</comment>
<dbReference type="CDD" id="cd00077">
    <property type="entry name" value="HDc"/>
    <property type="match status" value="1"/>
</dbReference>
<evidence type="ECO:0000313" key="10">
    <source>
        <dbReference type="Proteomes" id="UP000551878"/>
    </source>
</evidence>
<dbReference type="PANTHER" id="PTHR11845">
    <property type="entry name" value="5'-DEOXYNUCLEOTIDASE HDDC2"/>
    <property type="match status" value="1"/>
</dbReference>
<organism evidence="9 10">
    <name type="scientific">Texcoconibacillus texcoconensis</name>
    <dbReference type="NCBI Taxonomy" id="1095777"/>
    <lineage>
        <taxon>Bacteria</taxon>
        <taxon>Bacillati</taxon>
        <taxon>Bacillota</taxon>
        <taxon>Bacilli</taxon>
        <taxon>Bacillales</taxon>
        <taxon>Bacillaceae</taxon>
        <taxon>Texcoconibacillus</taxon>
    </lineage>
</organism>
<evidence type="ECO:0000259" key="8">
    <source>
        <dbReference type="SMART" id="SM00471"/>
    </source>
</evidence>
<dbReference type="PANTHER" id="PTHR11845:SF13">
    <property type="entry name" value="5'-DEOXYNUCLEOTIDASE HDDC2"/>
    <property type="match status" value="1"/>
</dbReference>